<dbReference type="Pfam" id="PF01520">
    <property type="entry name" value="Amidase_3"/>
    <property type="match status" value="1"/>
</dbReference>
<proteinExistence type="predicted"/>
<evidence type="ECO:0000313" key="6">
    <source>
        <dbReference type="Proteomes" id="UP001431634"/>
    </source>
</evidence>
<dbReference type="RefSeq" id="WP_281447694.1">
    <property type="nucleotide sequence ID" value="NZ_JASBAO010000001.1"/>
</dbReference>
<keyword evidence="6" id="KW-1185">Reference proteome</keyword>
<evidence type="ECO:0000256" key="1">
    <source>
        <dbReference type="ARBA" id="ARBA00001561"/>
    </source>
</evidence>
<accession>A0ABT6Q0B5</accession>
<dbReference type="EC" id="3.5.1.28" evidence="2"/>
<organism evidence="5 6">
    <name type="scientific">Commensalibacter oyaizuii</name>
    <dbReference type="NCBI Taxonomy" id="3043873"/>
    <lineage>
        <taxon>Bacteria</taxon>
        <taxon>Pseudomonadati</taxon>
        <taxon>Pseudomonadota</taxon>
        <taxon>Alphaproteobacteria</taxon>
        <taxon>Acetobacterales</taxon>
        <taxon>Acetobacteraceae</taxon>
    </lineage>
</organism>
<dbReference type="PANTHER" id="PTHR30404:SF0">
    <property type="entry name" value="N-ACETYLMURAMOYL-L-ALANINE AMIDASE AMIC"/>
    <property type="match status" value="1"/>
</dbReference>
<gene>
    <name evidence="5" type="ORF">QJV27_04055</name>
</gene>
<dbReference type="InterPro" id="IPR002508">
    <property type="entry name" value="MurNAc-LAA_cat"/>
</dbReference>
<reference evidence="5" key="1">
    <citation type="submission" date="2023-05" db="EMBL/GenBank/DDBJ databases">
        <title>Whole genome sequence of Commensalibacter sp.</title>
        <authorList>
            <person name="Charoenyingcharoen P."/>
            <person name="Yukphan P."/>
        </authorList>
    </citation>
    <scope>NUCLEOTIDE SEQUENCE</scope>
    <source>
        <strain evidence="5">TBRC 16381</strain>
    </source>
</reference>
<protein>
    <recommendedName>
        <fullName evidence="2">N-acetylmuramoyl-L-alanine amidase</fullName>
        <ecNumber evidence="2">3.5.1.28</ecNumber>
    </recommendedName>
</protein>
<evidence type="ECO:0000256" key="2">
    <source>
        <dbReference type="ARBA" id="ARBA00011901"/>
    </source>
</evidence>
<dbReference type="InterPro" id="IPR050695">
    <property type="entry name" value="N-acetylmuramoyl_amidase_3"/>
</dbReference>
<keyword evidence="3 5" id="KW-0378">Hydrolase</keyword>
<evidence type="ECO:0000256" key="3">
    <source>
        <dbReference type="ARBA" id="ARBA00022801"/>
    </source>
</evidence>
<evidence type="ECO:0000259" key="4">
    <source>
        <dbReference type="SMART" id="SM00646"/>
    </source>
</evidence>
<dbReference type="Gene3D" id="3.40.630.40">
    <property type="entry name" value="Zn-dependent exopeptidases"/>
    <property type="match status" value="1"/>
</dbReference>
<dbReference type="CDD" id="cd02696">
    <property type="entry name" value="MurNAc-LAA"/>
    <property type="match status" value="1"/>
</dbReference>
<comment type="catalytic activity">
    <reaction evidence="1">
        <text>Hydrolyzes the link between N-acetylmuramoyl residues and L-amino acid residues in certain cell-wall glycopeptides.</text>
        <dbReference type="EC" id="3.5.1.28"/>
    </reaction>
</comment>
<name>A0ABT6Q0B5_9PROT</name>
<comment type="caution">
    <text evidence="5">The sequence shown here is derived from an EMBL/GenBank/DDBJ whole genome shotgun (WGS) entry which is preliminary data.</text>
</comment>
<evidence type="ECO:0000313" key="5">
    <source>
        <dbReference type="EMBL" id="MDI2090560.1"/>
    </source>
</evidence>
<dbReference type="SMART" id="SM00646">
    <property type="entry name" value="Ami_3"/>
    <property type="match status" value="1"/>
</dbReference>
<dbReference type="SUPFAM" id="SSF53187">
    <property type="entry name" value="Zn-dependent exopeptidases"/>
    <property type="match status" value="1"/>
</dbReference>
<dbReference type="GO" id="GO:0008745">
    <property type="term" value="F:N-acetylmuramoyl-L-alanine amidase activity"/>
    <property type="evidence" value="ECO:0007669"/>
    <property type="project" value="UniProtKB-EC"/>
</dbReference>
<dbReference type="EMBL" id="JASBAO010000001">
    <property type="protein sequence ID" value="MDI2090560.1"/>
    <property type="molecule type" value="Genomic_DNA"/>
</dbReference>
<dbReference type="PANTHER" id="PTHR30404">
    <property type="entry name" value="N-ACETYLMURAMOYL-L-ALANINE AMIDASE"/>
    <property type="match status" value="1"/>
</dbReference>
<sequence length="310" mass="33584">MDENKTELENKHIETIDFQLSRRMLLFTSASTALLFSSSVLAAEKKIVHSKHTTSVRTSSKKHTKDKAPAIIGRAKKPLPLIVLDPGHGGKDPGAIGYSGTYEKHISYATAVELSRQLTRTGRYKVKLTRDSDRFVPLDGRVDFAQKNKADLFISMHADALSNSSIKGASVYTLSNTASDAQSAALASTENQADRYGGPNVHVTSPAVQKILASLVKLETKRESITMAQNIVRSLGPRVGLLPNPRRHAAFVVLKSVNIPSILVEMGFMSNRSDEAALRRAGYRAVIASSIKGAVDRYFAIGGSVTHLTG</sequence>
<dbReference type="Proteomes" id="UP001431634">
    <property type="component" value="Unassembled WGS sequence"/>
</dbReference>
<feature type="domain" description="MurNAc-LAA" evidence="4">
    <location>
        <begin position="142"/>
        <end position="296"/>
    </location>
</feature>